<evidence type="ECO:0000313" key="1">
    <source>
        <dbReference type="EMBL" id="MBL6080231.1"/>
    </source>
</evidence>
<evidence type="ECO:0008006" key="3">
    <source>
        <dbReference type="Google" id="ProtNLM"/>
    </source>
</evidence>
<accession>A0ABS1UAC7</accession>
<dbReference type="SUPFAM" id="SSF52540">
    <property type="entry name" value="P-loop containing nucleoside triphosphate hydrolases"/>
    <property type="match status" value="1"/>
</dbReference>
<comment type="caution">
    <text evidence="1">The sequence shown here is derived from an EMBL/GenBank/DDBJ whole genome shotgun (WGS) entry which is preliminary data.</text>
</comment>
<reference evidence="1 2" key="1">
    <citation type="submission" date="2021-01" db="EMBL/GenBank/DDBJ databases">
        <title>Belnapia mucosa sp. nov. and Belnapia arida sp. nov., isolated from the Tabernas Desert (Almeria, Spain).</title>
        <authorList>
            <person name="Molina-Menor E."/>
            <person name="Vidal-Verdu A."/>
            <person name="Calonge A."/>
            <person name="Satari L."/>
            <person name="Pereto J."/>
            <person name="Porcar M."/>
        </authorList>
    </citation>
    <scope>NUCLEOTIDE SEQUENCE [LARGE SCALE GENOMIC DNA]</scope>
    <source>
        <strain evidence="1 2">T18</strain>
    </source>
</reference>
<sequence>MRSADSTASAAFDQAAMLAALRARVARLEGSGRAAAGHLDIPGLPGGGLARAALHEVLAAAPGCGAAFAAVLLGRCGGTVLWIAGAADSLQAWPPGLAGCGLDPADLILVRAERPQDALWAMEEALRCPAVAGAVLVLADNLPLTATRRLQLAAEAGRALGLLLRPGMLTAEPSAALTRWRVTPLTAVESPRWRLELLRAKGGAPDGPWTLAWQAATRQLRIEEAPAVHQATR</sequence>
<proteinExistence type="predicted"/>
<evidence type="ECO:0000313" key="2">
    <source>
        <dbReference type="Proteomes" id="UP000660885"/>
    </source>
</evidence>
<dbReference type="Proteomes" id="UP000660885">
    <property type="component" value="Unassembled WGS sequence"/>
</dbReference>
<dbReference type="InterPro" id="IPR027417">
    <property type="entry name" value="P-loop_NTPase"/>
</dbReference>
<protein>
    <recommendedName>
        <fullName evidence="3">Protein ImuA</fullName>
    </recommendedName>
</protein>
<dbReference type="EMBL" id="JAETWB010000012">
    <property type="protein sequence ID" value="MBL6080231.1"/>
    <property type="molecule type" value="Genomic_DNA"/>
</dbReference>
<name>A0ABS1UAC7_9PROT</name>
<dbReference type="RefSeq" id="WP_202833470.1">
    <property type="nucleotide sequence ID" value="NZ_JAETWB010000012.1"/>
</dbReference>
<organism evidence="1 2">
    <name type="scientific">Belnapia arida</name>
    <dbReference type="NCBI Taxonomy" id="2804533"/>
    <lineage>
        <taxon>Bacteria</taxon>
        <taxon>Pseudomonadati</taxon>
        <taxon>Pseudomonadota</taxon>
        <taxon>Alphaproteobacteria</taxon>
        <taxon>Acetobacterales</taxon>
        <taxon>Roseomonadaceae</taxon>
        <taxon>Belnapia</taxon>
    </lineage>
</organism>
<gene>
    <name evidence="1" type="ORF">JMJ56_19625</name>
</gene>
<keyword evidence="2" id="KW-1185">Reference proteome</keyword>
<dbReference type="Gene3D" id="3.40.50.300">
    <property type="entry name" value="P-loop containing nucleotide triphosphate hydrolases"/>
    <property type="match status" value="1"/>
</dbReference>